<feature type="binding site" evidence="5">
    <location>
        <position position="143"/>
    </location>
    <ligand>
        <name>glyoxylate</name>
        <dbReference type="ChEBI" id="CHEBI:36655"/>
    </ligand>
</feature>
<evidence type="ECO:0000313" key="8">
    <source>
        <dbReference type="Proteomes" id="UP000070433"/>
    </source>
</evidence>
<gene>
    <name evidence="7" type="ORF">UC35_20230</name>
</gene>
<evidence type="ECO:0000313" key="7">
    <source>
        <dbReference type="EMBL" id="AMO24737.1"/>
    </source>
</evidence>
<feature type="binding site" evidence="5">
    <location>
        <position position="169"/>
    </location>
    <ligand>
        <name>FMN</name>
        <dbReference type="ChEBI" id="CHEBI:58210"/>
    </ligand>
</feature>
<dbReference type="InterPro" id="IPR012133">
    <property type="entry name" value="Alpha-hydoxy_acid_DH_FMN"/>
</dbReference>
<accession>A0A127JXK3</accession>
<dbReference type="InterPro" id="IPR013785">
    <property type="entry name" value="Aldolase_TIM"/>
</dbReference>
<dbReference type="Gene3D" id="3.20.20.70">
    <property type="entry name" value="Aldolase class I"/>
    <property type="match status" value="2"/>
</dbReference>
<keyword evidence="5" id="KW-0285">Flavoprotein</keyword>
<evidence type="ECO:0000259" key="6">
    <source>
        <dbReference type="PROSITE" id="PS51349"/>
    </source>
</evidence>
<evidence type="ECO:0000256" key="1">
    <source>
        <dbReference type="ARBA" id="ARBA00001917"/>
    </source>
</evidence>
<feature type="domain" description="FMN hydroxy acid dehydrogenase" evidence="6">
    <location>
        <begin position="7"/>
        <end position="351"/>
    </location>
</feature>
<dbReference type="AlphaFoldDB" id="A0A127JXK3"/>
<evidence type="ECO:0000256" key="3">
    <source>
        <dbReference type="ARBA" id="ARBA00024042"/>
    </source>
</evidence>
<feature type="binding site" evidence="5">
    <location>
        <begin position="86"/>
        <end position="88"/>
    </location>
    <ligand>
        <name>FMN</name>
        <dbReference type="ChEBI" id="CHEBI:58210"/>
    </ligand>
</feature>
<dbReference type="GO" id="GO:0016491">
    <property type="term" value="F:oxidoreductase activity"/>
    <property type="evidence" value="ECO:0007669"/>
    <property type="project" value="UniProtKB-KW"/>
</dbReference>
<evidence type="ECO:0000256" key="2">
    <source>
        <dbReference type="ARBA" id="ARBA00023002"/>
    </source>
</evidence>
<feature type="binding site" evidence="5">
    <location>
        <position position="246"/>
    </location>
    <ligand>
        <name>glyoxylate</name>
        <dbReference type="ChEBI" id="CHEBI:36655"/>
    </ligand>
</feature>
<dbReference type="InterPro" id="IPR000262">
    <property type="entry name" value="FMN-dep_DH"/>
</dbReference>
<keyword evidence="8" id="KW-1185">Reference proteome</keyword>
<reference evidence="7 8" key="1">
    <citation type="journal article" date="2014" name="Int. J. Syst. Evol. Microbiol.">
        <title>Ramlibacter solisilvae sp. nov., isolated from forest soil, and emended description of the genus Ramlibacter.</title>
        <authorList>
            <person name="Lee H.J."/>
            <person name="Lee S.H."/>
            <person name="Lee S.S."/>
            <person name="Lee J.S."/>
            <person name="Kim Y."/>
            <person name="Kim S.C."/>
            <person name="Jeon C.O."/>
        </authorList>
    </citation>
    <scope>NUCLEOTIDE SEQUENCE [LARGE SCALE GENOMIC DNA]</scope>
    <source>
        <strain evidence="7 8">5-10</strain>
    </source>
</reference>
<dbReference type="RefSeq" id="WP_227820391.1">
    <property type="nucleotide sequence ID" value="NZ_CP010951.1"/>
</dbReference>
<organism evidence="7 8">
    <name type="scientific">Ramlibacter tataouinensis</name>
    <dbReference type="NCBI Taxonomy" id="94132"/>
    <lineage>
        <taxon>Bacteria</taxon>
        <taxon>Pseudomonadati</taxon>
        <taxon>Pseudomonadota</taxon>
        <taxon>Betaproteobacteria</taxon>
        <taxon>Burkholderiales</taxon>
        <taxon>Comamonadaceae</taxon>
        <taxon>Ramlibacter</taxon>
    </lineage>
</organism>
<dbReference type="Pfam" id="PF01070">
    <property type="entry name" value="FMN_dh"/>
    <property type="match status" value="1"/>
</dbReference>
<feature type="binding site" evidence="5">
    <location>
        <position position="249"/>
    </location>
    <ligand>
        <name>glyoxylate</name>
        <dbReference type="ChEBI" id="CHEBI:36655"/>
    </ligand>
</feature>
<sequence length="351" mass="36743">MSTPALQRIPDGVGLADYEALARERMDPQAWAYFSAFAGKGITARANVAAWDAIALWPRVLRPVADLDLTTVLFGRAWPSPLLVAPMALQQLAHPDGELATALAAAAQGVGLVLSAQSSVPMEKVIQAVRGDAGRGPLWHQLYFQEGRAATLEQVRRVEAAGFEALVLTVDASVRASRAGVVPAGTGAVPSSASLREVLQQAPTWDDIAWLRAHTRLPVLLKGILHPQDAREAARLRVDGVIVSNHGGRTLDSAPATALALPRIAEAVGDALPLLVDGGIVSGTDILKALALGARAVLVGRPVIHGLAVAGAMGVAHVLRLLSDELELSMAQCGLRRPADADLDLLQASSQ</sequence>
<feature type="binding site" evidence="5">
    <location>
        <position position="178"/>
    </location>
    <ligand>
        <name>glyoxylate</name>
        <dbReference type="ChEBI" id="CHEBI:36655"/>
    </ligand>
</feature>
<feature type="binding site" evidence="5">
    <location>
        <position position="33"/>
    </location>
    <ligand>
        <name>glyoxylate</name>
        <dbReference type="ChEBI" id="CHEBI:36655"/>
    </ligand>
</feature>
<dbReference type="PANTHER" id="PTHR10578">
    <property type="entry name" value="S -2-HYDROXY-ACID OXIDASE-RELATED"/>
    <property type="match status" value="1"/>
</dbReference>
<dbReference type="PROSITE" id="PS51349">
    <property type="entry name" value="FMN_HYDROXY_ACID_DH_2"/>
    <property type="match status" value="1"/>
</dbReference>
<dbReference type="PATRIC" id="fig|94132.3.peg.4128"/>
<dbReference type="PANTHER" id="PTHR10578:SF143">
    <property type="entry name" value="FMN-DEPENDENT ALPHA-HYDROXY ACID DEHYDROGENASE PB1A11.03"/>
    <property type="match status" value="1"/>
</dbReference>
<dbReference type="InterPro" id="IPR037396">
    <property type="entry name" value="FMN_HAD"/>
</dbReference>
<dbReference type="EMBL" id="CP010951">
    <property type="protein sequence ID" value="AMO24737.1"/>
    <property type="molecule type" value="Genomic_DNA"/>
</dbReference>
<dbReference type="SUPFAM" id="SSF51395">
    <property type="entry name" value="FMN-linked oxidoreductases"/>
    <property type="match status" value="1"/>
</dbReference>
<dbReference type="Proteomes" id="UP000070433">
    <property type="component" value="Chromosome"/>
</dbReference>
<proteinExistence type="inferred from homology"/>
<comment type="similarity">
    <text evidence="3">Belongs to the FMN-dependent alpha-hydroxy acid dehydrogenase family.</text>
</comment>
<dbReference type="PIRSF" id="PIRSF000138">
    <property type="entry name" value="Al-hdrx_acd_dh"/>
    <property type="match status" value="1"/>
</dbReference>
<protein>
    <submittedName>
        <fullName evidence="7">2-hydroxy-acid oxidase</fullName>
    </submittedName>
</protein>
<keyword evidence="5" id="KW-0288">FMN</keyword>
<feature type="active site" description="Proton acceptor" evidence="4">
    <location>
        <position position="246"/>
    </location>
</feature>
<feature type="binding site" evidence="5">
    <location>
        <position position="244"/>
    </location>
    <ligand>
        <name>FMN</name>
        <dbReference type="ChEBI" id="CHEBI:58210"/>
    </ligand>
</feature>
<feature type="binding site" evidence="5">
    <location>
        <position position="115"/>
    </location>
    <ligand>
        <name>FMN</name>
        <dbReference type="ChEBI" id="CHEBI:58210"/>
    </ligand>
</feature>
<comment type="cofactor">
    <cofactor evidence="1">
        <name>FMN</name>
        <dbReference type="ChEBI" id="CHEBI:58210"/>
    </cofactor>
</comment>
<evidence type="ECO:0000256" key="4">
    <source>
        <dbReference type="PIRSR" id="PIRSR000138-1"/>
    </source>
</evidence>
<dbReference type="CDD" id="cd02809">
    <property type="entry name" value="alpha_hydroxyacid_oxid_FMN"/>
    <property type="match status" value="1"/>
</dbReference>
<evidence type="ECO:0000256" key="5">
    <source>
        <dbReference type="PIRSR" id="PIRSR000138-2"/>
    </source>
</evidence>
<feature type="binding site" evidence="5">
    <location>
        <position position="141"/>
    </location>
    <ligand>
        <name>FMN</name>
        <dbReference type="ChEBI" id="CHEBI:58210"/>
    </ligand>
</feature>
<dbReference type="GO" id="GO:0010181">
    <property type="term" value="F:FMN binding"/>
    <property type="evidence" value="ECO:0007669"/>
    <property type="project" value="InterPro"/>
</dbReference>
<feature type="binding site" evidence="5">
    <location>
        <begin position="300"/>
        <end position="301"/>
    </location>
    <ligand>
        <name>FMN</name>
        <dbReference type="ChEBI" id="CHEBI:58210"/>
    </ligand>
</feature>
<keyword evidence="2" id="KW-0560">Oxidoreductase</keyword>
<feature type="binding site" evidence="5">
    <location>
        <position position="222"/>
    </location>
    <ligand>
        <name>FMN</name>
        <dbReference type="ChEBI" id="CHEBI:58210"/>
    </ligand>
</feature>
<name>A0A127JXK3_9BURK</name>